<feature type="region of interest" description="Disordered" evidence="1">
    <location>
        <begin position="60"/>
        <end position="87"/>
    </location>
</feature>
<keyword evidence="4" id="KW-1185">Reference proteome</keyword>
<dbReference type="AlphaFoldDB" id="A0AAE3VQA3"/>
<evidence type="ECO:0000256" key="2">
    <source>
        <dbReference type="SAM" id="Phobius"/>
    </source>
</evidence>
<reference evidence="3" key="1">
    <citation type="submission" date="2023-07" db="EMBL/GenBank/DDBJ databases">
        <title>Genomic Encyclopedia of Type Strains, Phase IV (KMG-IV): sequencing the most valuable type-strain genomes for metagenomic binning, comparative biology and taxonomic classification.</title>
        <authorList>
            <person name="Goeker M."/>
        </authorList>
    </citation>
    <scope>NUCLEOTIDE SEQUENCE</scope>
    <source>
        <strain evidence="3">DSM 21202</strain>
    </source>
</reference>
<organism evidence="3 4">
    <name type="scientific">Amorphus orientalis</name>
    <dbReference type="NCBI Taxonomy" id="649198"/>
    <lineage>
        <taxon>Bacteria</taxon>
        <taxon>Pseudomonadati</taxon>
        <taxon>Pseudomonadota</taxon>
        <taxon>Alphaproteobacteria</taxon>
        <taxon>Hyphomicrobiales</taxon>
        <taxon>Amorphaceae</taxon>
        <taxon>Amorphus</taxon>
    </lineage>
</organism>
<dbReference type="EMBL" id="JAUSUL010000002">
    <property type="protein sequence ID" value="MDQ0316324.1"/>
    <property type="molecule type" value="Genomic_DNA"/>
</dbReference>
<dbReference type="Proteomes" id="UP001229244">
    <property type="component" value="Unassembled WGS sequence"/>
</dbReference>
<feature type="compositionally biased region" description="Basic and acidic residues" evidence="1">
    <location>
        <begin position="62"/>
        <end position="87"/>
    </location>
</feature>
<accession>A0AAE3VQA3</accession>
<evidence type="ECO:0000313" key="4">
    <source>
        <dbReference type="Proteomes" id="UP001229244"/>
    </source>
</evidence>
<keyword evidence="2" id="KW-1133">Transmembrane helix</keyword>
<dbReference type="RefSeq" id="WP_306886149.1">
    <property type="nucleotide sequence ID" value="NZ_JAUSUL010000002.1"/>
</dbReference>
<sequence>MRILFGVALASLFFGVTLIANAVIASWWDRSVGVAPGEARIPVEGIALVVIGTLVALFTRPRPSDPRDDRPRPPVEPAYRPETEISAKAERVVLYEHGPDERPY</sequence>
<protein>
    <submittedName>
        <fullName evidence="3">Uncharacterized protein</fullName>
    </submittedName>
</protein>
<proteinExistence type="predicted"/>
<keyword evidence="2" id="KW-0472">Membrane</keyword>
<gene>
    <name evidence="3" type="ORF">J2S73_002781</name>
</gene>
<evidence type="ECO:0000313" key="3">
    <source>
        <dbReference type="EMBL" id="MDQ0316324.1"/>
    </source>
</evidence>
<feature type="transmembrane region" description="Helical" evidence="2">
    <location>
        <begin position="41"/>
        <end position="59"/>
    </location>
</feature>
<evidence type="ECO:0000256" key="1">
    <source>
        <dbReference type="SAM" id="MobiDB-lite"/>
    </source>
</evidence>
<name>A0AAE3VQA3_9HYPH</name>
<keyword evidence="2" id="KW-0812">Transmembrane</keyword>
<comment type="caution">
    <text evidence="3">The sequence shown here is derived from an EMBL/GenBank/DDBJ whole genome shotgun (WGS) entry which is preliminary data.</text>
</comment>